<dbReference type="EMBL" id="JH818257">
    <property type="protein sequence ID" value="EKC31482.1"/>
    <property type="molecule type" value="Genomic_DNA"/>
</dbReference>
<name>K1Q4K3_MAGGI</name>
<sequence length="104" mass="11945">MKSSQIRKTAEVKLKHLLKFKEMPSKTVITPELDPSSNLKDAAETPRVGNASASKTNPKLCIPIQDPPRTDLPRDQHTVCMPKKTMWGRVIRKPQRYYEDCIVW</sequence>
<dbReference type="HOGENOM" id="CLU_2252644_0_0_1"/>
<organism evidence="1">
    <name type="scientific">Magallana gigas</name>
    <name type="common">Pacific oyster</name>
    <name type="synonym">Crassostrea gigas</name>
    <dbReference type="NCBI Taxonomy" id="29159"/>
    <lineage>
        <taxon>Eukaryota</taxon>
        <taxon>Metazoa</taxon>
        <taxon>Spiralia</taxon>
        <taxon>Lophotrochozoa</taxon>
        <taxon>Mollusca</taxon>
        <taxon>Bivalvia</taxon>
        <taxon>Autobranchia</taxon>
        <taxon>Pteriomorphia</taxon>
        <taxon>Ostreida</taxon>
        <taxon>Ostreoidea</taxon>
        <taxon>Ostreidae</taxon>
        <taxon>Magallana</taxon>
    </lineage>
</organism>
<proteinExistence type="predicted"/>
<dbReference type="InParanoid" id="K1Q4K3"/>
<accession>K1Q4K3</accession>
<gene>
    <name evidence="1" type="ORF">CGI_10015456</name>
</gene>
<protein>
    <submittedName>
        <fullName evidence="1">Uncharacterized protein</fullName>
    </submittedName>
</protein>
<evidence type="ECO:0000313" key="1">
    <source>
        <dbReference type="EMBL" id="EKC31482.1"/>
    </source>
</evidence>
<dbReference type="AlphaFoldDB" id="K1Q4K3"/>
<reference evidence="1" key="1">
    <citation type="journal article" date="2012" name="Nature">
        <title>The oyster genome reveals stress adaptation and complexity of shell formation.</title>
        <authorList>
            <person name="Zhang G."/>
            <person name="Fang X."/>
            <person name="Guo X."/>
            <person name="Li L."/>
            <person name="Luo R."/>
            <person name="Xu F."/>
            <person name="Yang P."/>
            <person name="Zhang L."/>
            <person name="Wang X."/>
            <person name="Qi H."/>
            <person name="Xiong Z."/>
            <person name="Que H."/>
            <person name="Xie Y."/>
            <person name="Holland P.W."/>
            <person name="Paps J."/>
            <person name="Zhu Y."/>
            <person name="Wu F."/>
            <person name="Chen Y."/>
            <person name="Wang J."/>
            <person name="Peng C."/>
            <person name="Meng J."/>
            <person name="Yang L."/>
            <person name="Liu J."/>
            <person name="Wen B."/>
            <person name="Zhang N."/>
            <person name="Huang Z."/>
            <person name="Zhu Q."/>
            <person name="Feng Y."/>
            <person name="Mount A."/>
            <person name="Hedgecock D."/>
            <person name="Xu Z."/>
            <person name="Liu Y."/>
            <person name="Domazet-Loso T."/>
            <person name="Du Y."/>
            <person name="Sun X."/>
            <person name="Zhang S."/>
            <person name="Liu B."/>
            <person name="Cheng P."/>
            <person name="Jiang X."/>
            <person name="Li J."/>
            <person name="Fan D."/>
            <person name="Wang W."/>
            <person name="Fu W."/>
            <person name="Wang T."/>
            <person name="Wang B."/>
            <person name="Zhang J."/>
            <person name="Peng Z."/>
            <person name="Li Y."/>
            <person name="Li N."/>
            <person name="Wang J."/>
            <person name="Chen M."/>
            <person name="He Y."/>
            <person name="Tan F."/>
            <person name="Song X."/>
            <person name="Zheng Q."/>
            <person name="Huang R."/>
            <person name="Yang H."/>
            <person name="Du X."/>
            <person name="Chen L."/>
            <person name="Yang M."/>
            <person name="Gaffney P.M."/>
            <person name="Wang S."/>
            <person name="Luo L."/>
            <person name="She Z."/>
            <person name="Ming Y."/>
            <person name="Huang W."/>
            <person name="Zhang S."/>
            <person name="Huang B."/>
            <person name="Zhang Y."/>
            <person name="Qu T."/>
            <person name="Ni P."/>
            <person name="Miao G."/>
            <person name="Wang J."/>
            <person name="Wang Q."/>
            <person name="Steinberg C.E."/>
            <person name="Wang H."/>
            <person name="Li N."/>
            <person name="Qian L."/>
            <person name="Zhang G."/>
            <person name="Li Y."/>
            <person name="Yang H."/>
            <person name="Liu X."/>
            <person name="Wang J."/>
            <person name="Yin Y."/>
            <person name="Wang J."/>
        </authorList>
    </citation>
    <scope>NUCLEOTIDE SEQUENCE [LARGE SCALE GENOMIC DNA]</scope>
    <source>
        <strain evidence="1">05x7-T-G4-1.051#20</strain>
    </source>
</reference>